<evidence type="ECO:0000313" key="4">
    <source>
        <dbReference type="Proteomes" id="UP000272942"/>
    </source>
</evidence>
<keyword evidence="4" id="KW-1185">Reference proteome</keyword>
<feature type="signal peptide" evidence="2">
    <location>
        <begin position="1"/>
        <end position="28"/>
    </location>
</feature>
<feature type="compositionally biased region" description="Low complexity" evidence="1">
    <location>
        <begin position="149"/>
        <end position="165"/>
    </location>
</feature>
<dbReference type="EMBL" id="UZAN01045505">
    <property type="protein sequence ID" value="VDP82741.1"/>
    <property type="molecule type" value="Genomic_DNA"/>
</dbReference>
<keyword evidence="2" id="KW-0732">Signal</keyword>
<name>A0A183AMA3_9TREM</name>
<proteinExistence type="predicted"/>
<sequence>MMVHESAAHCLIQLILILRSYLVNNVHSSPTTDPTPADFVGSGLPENNPYAILMSEDEAACAAATRLLDILESEATMSALLARLTDSDQAVTSIVVNCIEVFVTILDKRRPETGFALPDGEPGVGMKLEMLLGENLCNPANILRSSTASGGSGLASLSNPASSGGDSRPNVANKSESIDKIRVAQASINLARACHSRLSQLHGLLQRAHEMSLTAYDLFFTLSICVIAFHGAISRIICRVIPNNSPCQTIPLLICC</sequence>
<dbReference type="OrthoDB" id="295029at2759"/>
<evidence type="ECO:0000313" key="5">
    <source>
        <dbReference type="WBParaSite" id="ECPE_0000811001-mRNA-1"/>
    </source>
</evidence>
<organism evidence="5">
    <name type="scientific">Echinostoma caproni</name>
    <dbReference type="NCBI Taxonomy" id="27848"/>
    <lineage>
        <taxon>Eukaryota</taxon>
        <taxon>Metazoa</taxon>
        <taxon>Spiralia</taxon>
        <taxon>Lophotrochozoa</taxon>
        <taxon>Platyhelminthes</taxon>
        <taxon>Trematoda</taxon>
        <taxon>Digenea</taxon>
        <taxon>Plagiorchiida</taxon>
        <taxon>Echinostomata</taxon>
        <taxon>Echinostomatoidea</taxon>
        <taxon>Echinostomatidae</taxon>
        <taxon>Echinostoma</taxon>
    </lineage>
</organism>
<feature type="chain" id="PRO_5043138117" evidence="2">
    <location>
        <begin position="29"/>
        <end position="256"/>
    </location>
</feature>
<feature type="region of interest" description="Disordered" evidence="1">
    <location>
        <begin position="149"/>
        <end position="173"/>
    </location>
</feature>
<protein>
    <submittedName>
        <fullName evidence="5">BAF250_C domain-containing protein</fullName>
    </submittedName>
</protein>
<evidence type="ECO:0000313" key="3">
    <source>
        <dbReference type="EMBL" id="VDP82741.1"/>
    </source>
</evidence>
<dbReference type="Proteomes" id="UP000272942">
    <property type="component" value="Unassembled WGS sequence"/>
</dbReference>
<evidence type="ECO:0000256" key="1">
    <source>
        <dbReference type="SAM" id="MobiDB-lite"/>
    </source>
</evidence>
<gene>
    <name evidence="3" type="ORF">ECPE_LOCUS8088</name>
</gene>
<dbReference type="AlphaFoldDB" id="A0A183AMA3"/>
<evidence type="ECO:0000256" key="2">
    <source>
        <dbReference type="SAM" id="SignalP"/>
    </source>
</evidence>
<accession>A0A183AMA3</accession>
<reference evidence="3 4" key="2">
    <citation type="submission" date="2018-11" db="EMBL/GenBank/DDBJ databases">
        <authorList>
            <consortium name="Pathogen Informatics"/>
        </authorList>
    </citation>
    <scope>NUCLEOTIDE SEQUENCE [LARGE SCALE GENOMIC DNA]</scope>
    <source>
        <strain evidence="3 4">Egypt</strain>
    </source>
</reference>
<reference evidence="5" key="1">
    <citation type="submission" date="2016-06" db="UniProtKB">
        <authorList>
            <consortium name="WormBaseParasite"/>
        </authorList>
    </citation>
    <scope>IDENTIFICATION</scope>
</reference>
<dbReference type="WBParaSite" id="ECPE_0000811001-mRNA-1">
    <property type="protein sequence ID" value="ECPE_0000811001-mRNA-1"/>
    <property type="gene ID" value="ECPE_0000811001"/>
</dbReference>